<proteinExistence type="predicted"/>
<evidence type="ECO:0000313" key="1">
    <source>
        <dbReference type="EMBL" id="OSZ59224.1"/>
    </source>
</evidence>
<reference evidence="1 2" key="1">
    <citation type="submission" date="2016-12" db="EMBL/GenBank/DDBJ databases">
        <title>Genome Mining:The Detection of Biosynthetic Gene Clusters to Aid in the Expression of Curamycin A produced by Streptomyces sp. strain CZA14.</title>
        <authorList>
            <person name="Durrell K.A."/>
            <person name="Kirby B.M."/>
            <person name="Khan W."/>
            <person name="Mthethwa T."/>
            <person name="Le Roes-Hill M."/>
        </authorList>
    </citation>
    <scope>NUCLEOTIDE SEQUENCE [LARGE SCALE GENOMIC DNA]</scope>
    <source>
        <strain evidence="1 2">CZA14</strain>
    </source>
</reference>
<gene>
    <name evidence="1" type="ORF">OQI_17440</name>
</gene>
<sequence>MTMTNMIDPPEWVPASGHQLRVAGVHFDAVRIEGVRGELVAERLIEASDGDAGPIVCEAVGFRWMYFLLAPGEVRRHEWPLGVQRFGTRGSRTVTYVGIPALDGNTWPLRWYSEPTATAPFVAAGTLSVVVRDVGSGCRRASSWRAPGPTGPGSPVP</sequence>
<evidence type="ECO:0000313" key="2">
    <source>
        <dbReference type="Proteomes" id="UP000194266"/>
    </source>
</evidence>
<dbReference type="EMBL" id="MRYD01000084">
    <property type="protein sequence ID" value="OSZ59224.1"/>
    <property type="molecule type" value="Genomic_DNA"/>
</dbReference>
<protein>
    <submittedName>
        <fullName evidence="1">Uncharacterized protein</fullName>
    </submittedName>
</protein>
<keyword evidence="2" id="KW-1185">Reference proteome</keyword>
<accession>A0ABX3YK14</accession>
<dbReference type="Proteomes" id="UP000194266">
    <property type="component" value="Unassembled WGS sequence"/>
</dbReference>
<dbReference type="RefSeq" id="WP_318275395.1">
    <property type="nucleotide sequence ID" value="NZ_MRYD01000084.1"/>
</dbReference>
<comment type="caution">
    <text evidence="1">The sequence shown here is derived from an EMBL/GenBank/DDBJ whole genome shotgun (WGS) entry which is preliminary data.</text>
</comment>
<name>A0ABX3YK14_9ACTN</name>
<organism evidence="1 2">
    <name type="scientific">Streptomyces pharetrae CZA14</name>
    <dbReference type="NCBI Taxonomy" id="1144883"/>
    <lineage>
        <taxon>Bacteria</taxon>
        <taxon>Bacillati</taxon>
        <taxon>Actinomycetota</taxon>
        <taxon>Actinomycetes</taxon>
        <taxon>Kitasatosporales</taxon>
        <taxon>Streptomycetaceae</taxon>
        <taxon>Streptomyces</taxon>
    </lineage>
</organism>